<evidence type="ECO:0000313" key="4">
    <source>
        <dbReference type="Proteomes" id="UP001303115"/>
    </source>
</evidence>
<dbReference type="Pfam" id="PF13391">
    <property type="entry name" value="HNH_2"/>
    <property type="match status" value="1"/>
</dbReference>
<organism evidence="3 4">
    <name type="scientific">Parachaetomium inaequale</name>
    <dbReference type="NCBI Taxonomy" id="2588326"/>
    <lineage>
        <taxon>Eukaryota</taxon>
        <taxon>Fungi</taxon>
        <taxon>Dikarya</taxon>
        <taxon>Ascomycota</taxon>
        <taxon>Pezizomycotina</taxon>
        <taxon>Sordariomycetes</taxon>
        <taxon>Sordariomycetidae</taxon>
        <taxon>Sordariales</taxon>
        <taxon>Chaetomiaceae</taxon>
        <taxon>Parachaetomium</taxon>
    </lineage>
</organism>
<dbReference type="InterPro" id="IPR003615">
    <property type="entry name" value="HNH_nuc"/>
</dbReference>
<evidence type="ECO:0000313" key="3">
    <source>
        <dbReference type="EMBL" id="KAK4041264.1"/>
    </source>
</evidence>
<feature type="region of interest" description="Disordered" evidence="1">
    <location>
        <begin position="302"/>
        <end position="333"/>
    </location>
</feature>
<feature type="region of interest" description="Disordered" evidence="1">
    <location>
        <begin position="401"/>
        <end position="422"/>
    </location>
</feature>
<feature type="compositionally biased region" description="Acidic residues" evidence="1">
    <location>
        <begin position="406"/>
        <end position="416"/>
    </location>
</feature>
<sequence>MATAAPPPQARPRPPKQLLELLSRDGIRFLHPGYPSKNILLSLPRVDGTTSTSTYGVHHGTALVACQIIAGNAFANSYLALDKAGQQRVQVPLHDILIEEQYYFIVEGSELYPIVPSFQDWEFPHGRIPDWWPSVVTTSVSTLDCAITNAGYAVEEAHLVPKEERVWYRDNEMRRYGVGLPDIDNGANILLLRKDIHYSFDARWFVIVPRIVTTNSSLAPSLQYVTHIISRDAAELWPAYHLALVESLRTDSRAYLFARFAWAILFQVKLFVIAGRRRHVIRVSRDEAGDVKYETESCTGTELENAYGGGGSKAATPLIPRKRRSGQGSTANDQASFAELSGDSDTDMQDTDSLWDITSNWRERGGHGRQESSEETAPDTKVHLAPEVEADLRAALRKGVSQLQEVDSEEDEEDSREVETVL</sequence>
<dbReference type="EMBL" id="MU854360">
    <property type="protein sequence ID" value="KAK4041264.1"/>
    <property type="molecule type" value="Genomic_DNA"/>
</dbReference>
<accession>A0AAN6PLF2</accession>
<gene>
    <name evidence="3" type="ORF">C8A01DRAFT_14959</name>
</gene>
<dbReference type="AlphaFoldDB" id="A0AAN6PLF2"/>
<protein>
    <recommendedName>
        <fullName evidence="2">HNH nuclease domain-containing protein</fullName>
    </recommendedName>
</protein>
<dbReference type="Proteomes" id="UP001303115">
    <property type="component" value="Unassembled WGS sequence"/>
</dbReference>
<evidence type="ECO:0000259" key="2">
    <source>
        <dbReference type="Pfam" id="PF13391"/>
    </source>
</evidence>
<comment type="caution">
    <text evidence="3">The sequence shown here is derived from an EMBL/GenBank/DDBJ whole genome shotgun (WGS) entry which is preliminary data.</text>
</comment>
<proteinExistence type="predicted"/>
<feature type="region of interest" description="Disordered" evidence="1">
    <location>
        <begin position="361"/>
        <end position="388"/>
    </location>
</feature>
<keyword evidence="4" id="KW-1185">Reference proteome</keyword>
<feature type="domain" description="HNH nuclease" evidence="2">
    <location>
        <begin position="145"/>
        <end position="208"/>
    </location>
</feature>
<reference evidence="4" key="1">
    <citation type="journal article" date="2023" name="Mol. Phylogenet. Evol.">
        <title>Genome-scale phylogeny and comparative genomics of the fungal order Sordariales.</title>
        <authorList>
            <person name="Hensen N."/>
            <person name="Bonometti L."/>
            <person name="Westerberg I."/>
            <person name="Brannstrom I.O."/>
            <person name="Guillou S."/>
            <person name="Cros-Aarteil S."/>
            <person name="Calhoun S."/>
            <person name="Haridas S."/>
            <person name="Kuo A."/>
            <person name="Mondo S."/>
            <person name="Pangilinan J."/>
            <person name="Riley R."/>
            <person name="LaButti K."/>
            <person name="Andreopoulos B."/>
            <person name="Lipzen A."/>
            <person name="Chen C."/>
            <person name="Yan M."/>
            <person name="Daum C."/>
            <person name="Ng V."/>
            <person name="Clum A."/>
            <person name="Steindorff A."/>
            <person name="Ohm R.A."/>
            <person name="Martin F."/>
            <person name="Silar P."/>
            <person name="Natvig D.O."/>
            <person name="Lalanne C."/>
            <person name="Gautier V."/>
            <person name="Ament-Velasquez S.L."/>
            <person name="Kruys A."/>
            <person name="Hutchinson M.I."/>
            <person name="Powell A.J."/>
            <person name="Barry K."/>
            <person name="Miller A.N."/>
            <person name="Grigoriev I.V."/>
            <person name="Debuchy R."/>
            <person name="Gladieux P."/>
            <person name="Hiltunen Thoren M."/>
            <person name="Johannesson H."/>
        </authorList>
    </citation>
    <scope>NUCLEOTIDE SEQUENCE [LARGE SCALE GENOMIC DNA]</scope>
    <source>
        <strain evidence="4">CBS 284.82</strain>
    </source>
</reference>
<evidence type="ECO:0000256" key="1">
    <source>
        <dbReference type="SAM" id="MobiDB-lite"/>
    </source>
</evidence>
<name>A0AAN6PLF2_9PEZI</name>